<dbReference type="eggNOG" id="COG2319">
    <property type="taxonomic scope" value="Bacteria"/>
</dbReference>
<evidence type="ECO:0000313" key="2">
    <source>
        <dbReference type="EMBL" id="ABW27265.1"/>
    </source>
</evidence>
<dbReference type="KEGG" id="amr:AM1_2252"/>
<dbReference type="OrthoDB" id="439428at2"/>
<proteinExistence type="predicted"/>
<evidence type="ECO:0000256" key="1">
    <source>
        <dbReference type="SAM" id="Phobius"/>
    </source>
</evidence>
<evidence type="ECO:0000313" key="3">
    <source>
        <dbReference type="Proteomes" id="UP000000268"/>
    </source>
</evidence>
<dbReference type="HOGENOM" id="CLU_113187_0_0_3"/>
<dbReference type="RefSeq" id="WP_012162741.1">
    <property type="nucleotide sequence ID" value="NC_009925.1"/>
</dbReference>
<gene>
    <name evidence="2" type="ordered locus">AM1_2252</name>
</gene>
<accession>B0C106</accession>
<reference evidence="2 3" key="1">
    <citation type="journal article" date="2008" name="Proc. Natl. Acad. Sci. U.S.A.">
        <title>Niche adaptation and genome expansion in the chlorophyll d-producing cyanobacterium Acaryochloris marina.</title>
        <authorList>
            <person name="Swingley W.D."/>
            <person name="Chen M."/>
            <person name="Cheung P.C."/>
            <person name="Conrad A.L."/>
            <person name="Dejesa L.C."/>
            <person name="Hao J."/>
            <person name="Honchak B.M."/>
            <person name="Karbach L.E."/>
            <person name="Kurdoglu A."/>
            <person name="Lahiri S."/>
            <person name="Mastrian S.D."/>
            <person name="Miyashita H."/>
            <person name="Page L."/>
            <person name="Ramakrishna P."/>
            <person name="Satoh S."/>
            <person name="Sattley W.M."/>
            <person name="Shimada Y."/>
            <person name="Taylor H.L."/>
            <person name="Tomo T."/>
            <person name="Tsuchiya T."/>
            <person name="Wang Z.T."/>
            <person name="Raymond J."/>
            <person name="Mimuro M."/>
            <person name="Blankenship R.E."/>
            <person name="Touchman J.W."/>
        </authorList>
    </citation>
    <scope>NUCLEOTIDE SEQUENCE [LARGE SCALE GENOMIC DNA]</scope>
    <source>
        <strain evidence="3">MBIC 11017</strain>
    </source>
</reference>
<name>B0C106_ACAM1</name>
<keyword evidence="1" id="KW-1133">Transmembrane helix</keyword>
<dbReference type="Proteomes" id="UP000000268">
    <property type="component" value="Chromosome"/>
</dbReference>
<keyword evidence="3" id="KW-1185">Reference proteome</keyword>
<feature type="transmembrane region" description="Helical" evidence="1">
    <location>
        <begin position="124"/>
        <end position="143"/>
    </location>
</feature>
<keyword evidence="1" id="KW-0812">Transmembrane</keyword>
<protein>
    <submittedName>
        <fullName evidence="2">Uncharacterized protein</fullName>
    </submittedName>
</protein>
<feature type="transmembrane region" description="Helical" evidence="1">
    <location>
        <begin position="93"/>
        <end position="112"/>
    </location>
</feature>
<keyword evidence="1" id="KW-0472">Membrane</keyword>
<dbReference type="AlphaFoldDB" id="B0C106"/>
<dbReference type="EMBL" id="CP000828">
    <property type="protein sequence ID" value="ABW27265.1"/>
    <property type="molecule type" value="Genomic_DNA"/>
</dbReference>
<sequence>MVHLLPQDRFIIRTPVALPNVIASLDAHVEAPKAFRWSYQRNHAPYEGSVSESGFTMHRIPQGRNSFIPQIKGRFETPAGGTVVHISMKLHPFVMSFLVMWFLSFYSGALAIGLSGEVANSEALLVLGLPLFVLFIFWMSFWVEVERSRKDLLNIIGGHVTRH</sequence>
<organism evidence="2 3">
    <name type="scientific">Acaryochloris marina (strain MBIC 11017)</name>
    <dbReference type="NCBI Taxonomy" id="329726"/>
    <lineage>
        <taxon>Bacteria</taxon>
        <taxon>Bacillati</taxon>
        <taxon>Cyanobacteriota</taxon>
        <taxon>Cyanophyceae</taxon>
        <taxon>Acaryochloridales</taxon>
        <taxon>Acaryochloridaceae</taxon>
        <taxon>Acaryochloris</taxon>
    </lineage>
</organism>